<dbReference type="PANTHER" id="PTHR11157:SF17">
    <property type="entry name" value="ELONGATION OF VERY LONG CHAIN FATTY ACIDS PROTEIN 6"/>
    <property type="match status" value="1"/>
</dbReference>
<dbReference type="PANTHER" id="PTHR11157">
    <property type="entry name" value="FATTY ACID ACYL TRANSFERASE-RELATED"/>
    <property type="match status" value="1"/>
</dbReference>
<comment type="catalytic activity">
    <reaction evidence="10">
        <text>a very-long-chain acyl-CoA + malonyl-CoA + H(+) = a very-long-chain 3-oxoacyl-CoA + CO2 + CoA</text>
        <dbReference type="Rhea" id="RHEA:32727"/>
        <dbReference type="ChEBI" id="CHEBI:15378"/>
        <dbReference type="ChEBI" id="CHEBI:16526"/>
        <dbReference type="ChEBI" id="CHEBI:57287"/>
        <dbReference type="ChEBI" id="CHEBI:57384"/>
        <dbReference type="ChEBI" id="CHEBI:90725"/>
        <dbReference type="ChEBI" id="CHEBI:90736"/>
        <dbReference type="EC" id="2.3.1.199"/>
    </reaction>
</comment>
<keyword evidence="2 10" id="KW-0444">Lipid biosynthesis</keyword>
<evidence type="ECO:0000256" key="2">
    <source>
        <dbReference type="ARBA" id="ARBA00022516"/>
    </source>
</evidence>
<dbReference type="GO" id="GO:0034625">
    <property type="term" value="P:fatty acid elongation, monounsaturated fatty acid"/>
    <property type="evidence" value="ECO:0007669"/>
    <property type="project" value="TreeGrafter"/>
</dbReference>
<evidence type="ECO:0000313" key="12">
    <source>
        <dbReference type="Proteomes" id="UP000752696"/>
    </source>
</evidence>
<keyword evidence="4 10" id="KW-0812">Transmembrane</keyword>
<feature type="transmembrane region" description="Helical" evidence="10">
    <location>
        <begin position="175"/>
        <end position="194"/>
    </location>
</feature>
<dbReference type="GO" id="GO:0042761">
    <property type="term" value="P:very long-chain fatty acid biosynthetic process"/>
    <property type="evidence" value="ECO:0007669"/>
    <property type="project" value="TreeGrafter"/>
</dbReference>
<sequence>MKNISTMDELDYEFFTTSNYTHLFNFEKNFNFKQTQIWMKDHFPYCFLYCALYAILIFGGKHYMSNRPKYDLRRVLVLWSASLALFSIIAVYRTLPILLHLVRHHGFYYTTCAPSAKKHPILSYWGYLFVLSKLVEFGDTFFIVLRKQPLIFLHWYHHIVTFLYGWLSYVEEAEYVKWFAVMNGIIHSCMYTYYTAKAMGFRLPKWISMAITLIQLSQMFVGTFLAMLIYYYEYIAKIKCHITTLNIIVVTIMYISYAILFARFFIQTYLSDKSVKNIGKETDANSKLKAT</sequence>
<dbReference type="GO" id="GO:0005789">
    <property type="term" value="C:endoplasmic reticulum membrane"/>
    <property type="evidence" value="ECO:0007669"/>
    <property type="project" value="TreeGrafter"/>
</dbReference>
<gene>
    <name evidence="11" type="ORF">MHI_LOCUS299177</name>
</gene>
<comment type="subcellular location">
    <subcellularLocation>
        <location evidence="1">Membrane</location>
        <topology evidence="1">Multi-pass membrane protein</topology>
    </subcellularLocation>
</comment>
<comment type="caution">
    <text evidence="11">The sequence shown here is derived from an EMBL/GenBank/DDBJ whole genome shotgun (WGS) entry which is preliminary data.</text>
</comment>
<dbReference type="OrthoDB" id="10259681at2759"/>
<evidence type="ECO:0000256" key="1">
    <source>
        <dbReference type="ARBA" id="ARBA00004141"/>
    </source>
</evidence>
<dbReference type="AlphaFoldDB" id="A0A6V7H0J7"/>
<dbReference type="GO" id="GO:0019367">
    <property type="term" value="P:fatty acid elongation, saturated fatty acid"/>
    <property type="evidence" value="ECO:0007669"/>
    <property type="project" value="TreeGrafter"/>
</dbReference>
<evidence type="ECO:0000256" key="5">
    <source>
        <dbReference type="ARBA" id="ARBA00022832"/>
    </source>
</evidence>
<comment type="similarity">
    <text evidence="10">Belongs to the ELO family.</text>
</comment>
<dbReference type="EC" id="2.3.1.199" evidence="10"/>
<feature type="transmembrane region" description="Helical" evidence="10">
    <location>
        <begin position="124"/>
        <end position="145"/>
    </location>
</feature>
<dbReference type="InterPro" id="IPR030457">
    <property type="entry name" value="ELO_CS"/>
</dbReference>
<keyword evidence="5 10" id="KW-0276">Fatty acid metabolism</keyword>
<evidence type="ECO:0000256" key="6">
    <source>
        <dbReference type="ARBA" id="ARBA00022989"/>
    </source>
</evidence>
<feature type="transmembrane region" description="Helical" evidence="10">
    <location>
        <begin position="244"/>
        <end position="266"/>
    </location>
</feature>
<dbReference type="PROSITE" id="PS01188">
    <property type="entry name" value="ELO"/>
    <property type="match status" value="1"/>
</dbReference>
<keyword evidence="8 10" id="KW-0472">Membrane</keyword>
<evidence type="ECO:0000256" key="4">
    <source>
        <dbReference type="ARBA" id="ARBA00022692"/>
    </source>
</evidence>
<evidence type="ECO:0000256" key="3">
    <source>
        <dbReference type="ARBA" id="ARBA00022679"/>
    </source>
</evidence>
<dbReference type="Proteomes" id="UP000752696">
    <property type="component" value="Unassembled WGS sequence"/>
</dbReference>
<feature type="transmembrane region" description="Helical" evidence="10">
    <location>
        <begin position="206"/>
        <end position="232"/>
    </location>
</feature>
<dbReference type="EMBL" id="CAJDYZ010005403">
    <property type="protein sequence ID" value="CAD1472457.1"/>
    <property type="molecule type" value="Genomic_DNA"/>
</dbReference>
<dbReference type="Pfam" id="PF01151">
    <property type="entry name" value="ELO"/>
    <property type="match status" value="1"/>
</dbReference>
<feature type="transmembrane region" description="Helical" evidence="10">
    <location>
        <begin position="75"/>
        <end position="95"/>
    </location>
</feature>
<protein>
    <recommendedName>
        <fullName evidence="10">Elongation of very long chain fatty acids protein</fullName>
        <ecNumber evidence="10">2.3.1.199</ecNumber>
    </recommendedName>
    <alternativeName>
        <fullName evidence="10">Very-long-chain 3-oxoacyl-CoA synthase</fullName>
    </alternativeName>
</protein>
<dbReference type="InterPro" id="IPR002076">
    <property type="entry name" value="ELO_fam"/>
</dbReference>
<evidence type="ECO:0000256" key="10">
    <source>
        <dbReference type="RuleBase" id="RU361115"/>
    </source>
</evidence>
<keyword evidence="3 10" id="KW-0808">Transferase</keyword>
<keyword evidence="12" id="KW-1185">Reference proteome</keyword>
<accession>A0A6V7H0J7</accession>
<proteinExistence type="inferred from homology"/>
<evidence type="ECO:0000256" key="9">
    <source>
        <dbReference type="ARBA" id="ARBA00023160"/>
    </source>
</evidence>
<evidence type="ECO:0000256" key="7">
    <source>
        <dbReference type="ARBA" id="ARBA00023098"/>
    </source>
</evidence>
<evidence type="ECO:0000256" key="8">
    <source>
        <dbReference type="ARBA" id="ARBA00023136"/>
    </source>
</evidence>
<organism evidence="11 12">
    <name type="scientific">Heterotrigona itama</name>
    <dbReference type="NCBI Taxonomy" id="395501"/>
    <lineage>
        <taxon>Eukaryota</taxon>
        <taxon>Metazoa</taxon>
        <taxon>Ecdysozoa</taxon>
        <taxon>Arthropoda</taxon>
        <taxon>Hexapoda</taxon>
        <taxon>Insecta</taxon>
        <taxon>Pterygota</taxon>
        <taxon>Neoptera</taxon>
        <taxon>Endopterygota</taxon>
        <taxon>Hymenoptera</taxon>
        <taxon>Apocrita</taxon>
        <taxon>Aculeata</taxon>
        <taxon>Apoidea</taxon>
        <taxon>Anthophila</taxon>
        <taxon>Apidae</taxon>
        <taxon>Heterotrigona</taxon>
    </lineage>
</organism>
<name>A0A6V7H0J7_9HYME</name>
<keyword evidence="6 10" id="KW-1133">Transmembrane helix</keyword>
<dbReference type="GO" id="GO:0030148">
    <property type="term" value="P:sphingolipid biosynthetic process"/>
    <property type="evidence" value="ECO:0007669"/>
    <property type="project" value="TreeGrafter"/>
</dbReference>
<dbReference type="GO" id="GO:0009922">
    <property type="term" value="F:fatty acid elongase activity"/>
    <property type="evidence" value="ECO:0007669"/>
    <property type="project" value="UniProtKB-EC"/>
</dbReference>
<feature type="transmembrane region" description="Helical" evidence="10">
    <location>
        <begin position="152"/>
        <end position="169"/>
    </location>
</feature>
<reference evidence="11" key="1">
    <citation type="submission" date="2020-07" db="EMBL/GenBank/DDBJ databases">
        <authorList>
            <person name="Nazaruddin N."/>
        </authorList>
    </citation>
    <scope>NUCLEOTIDE SEQUENCE</scope>
</reference>
<dbReference type="GO" id="GO:0034626">
    <property type="term" value="P:fatty acid elongation, polyunsaturated fatty acid"/>
    <property type="evidence" value="ECO:0007669"/>
    <property type="project" value="TreeGrafter"/>
</dbReference>
<feature type="transmembrane region" description="Helical" evidence="10">
    <location>
        <begin position="42"/>
        <end position="63"/>
    </location>
</feature>
<keyword evidence="9 10" id="KW-0275">Fatty acid biosynthesis</keyword>
<keyword evidence="7 10" id="KW-0443">Lipid metabolism</keyword>
<evidence type="ECO:0000313" key="11">
    <source>
        <dbReference type="EMBL" id="CAD1472457.1"/>
    </source>
</evidence>